<dbReference type="PANTHER" id="PTHR38687">
    <property type="entry name" value="CELL DIVISION PROTEIN DEDD-RELATED"/>
    <property type="match status" value="1"/>
</dbReference>
<dbReference type="RefSeq" id="WP_093475576.1">
    <property type="nucleotide sequence ID" value="NZ_FOUI01000008.1"/>
</dbReference>
<dbReference type="SUPFAM" id="SSF110997">
    <property type="entry name" value="Sporulation related repeat"/>
    <property type="match status" value="1"/>
</dbReference>
<dbReference type="PANTHER" id="PTHR38687:SF2">
    <property type="entry name" value="CELL DIVISION PROTEIN FTSN"/>
    <property type="match status" value="1"/>
</dbReference>
<feature type="compositionally biased region" description="Basic residues" evidence="1">
    <location>
        <begin position="1"/>
        <end position="13"/>
    </location>
</feature>
<gene>
    <name evidence="4" type="ORF">SAMN05216217_1087</name>
</gene>
<dbReference type="STRING" id="1720063.SAMN05216217_1087"/>
<organism evidence="4 5">
    <name type="scientific">Halopseudomonas yangmingensis</name>
    <dbReference type="NCBI Taxonomy" id="1720063"/>
    <lineage>
        <taxon>Bacteria</taxon>
        <taxon>Pseudomonadati</taxon>
        <taxon>Pseudomonadota</taxon>
        <taxon>Gammaproteobacteria</taxon>
        <taxon>Pseudomonadales</taxon>
        <taxon>Pseudomonadaceae</taxon>
        <taxon>Halopseudomonas</taxon>
    </lineage>
</organism>
<dbReference type="GO" id="GO:0051301">
    <property type="term" value="P:cell division"/>
    <property type="evidence" value="ECO:0007669"/>
    <property type="project" value="UniProtKB-KW"/>
</dbReference>
<protein>
    <submittedName>
        <fullName evidence="4">Cell division protein FtsN</fullName>
    </submittedName>
</protein>
<dbReference type="OrthoDB" id="8558195at2"/>
<feature type="transmembrane region" description="Helical" evidence="2">
    <location>
        <begin position="21"/>
        <end position="44"/>
    </location>
</feature>
<evidence type="ECO:0000256" key="2">
    <source>
        <dbReference type="SAM" id="Phobius"/>
    </source>
</evidence>
<dbReference type="InterPro" id="IPR007730">
    <property type="entry name" value="SPOR-like_dom"/>
</dbReference>
<evidence type="ECO:0000259" key="3">
    <source>
        <dbReference type="PROSITE" id="PS51724"/>
    </source>
</evidence>
<accession>A0A1I4RW20</accession>
<sequence length="200" mass="21617">MAKGRKPAPRRGASRPQQAQARRVPGFVWLIAGLAIGAFVMLLMRLEPGNNGVQRQADAPGNSRQNSRPPTPPPAVKPAADKPRFEFYTLLPESEVESPGTSSTPAPTPTETPPEVAAPQGNFFLQAGSFRQEAEANRVRASLLLLGFDVQLENVRINGDPWYRVHVGPFASRELAGNAQKTLSGNGYNNLLLQQRKTGG</sequence>
<dbReference type="AlphaFoldDB" id="A0A1I4RW20"/>
<proteinExistence type="predicted"/>
<keyword evidence="5" id="KW-1185">Reference proteome</keyword>
<feature type="domain" description="SPOR" evidence="3">
    <location>
        <begin position="117"/>
        <end position="196"/>
    </location>
</feature>
<dbReference type="EMBL" id="FOUI01000008">
    <property type="protein sequence ID" value="SFM56210.1"/>
    <property type="molecule type" value="Genomic_DNA"/>
</dbReference>
<evidence type="ECO:0000313" key="5">
    <source>
        <dbReference type="Proteomes" id="UP000243629"/>
    </source>
</evidence>
<name>A0A1I4RW20_9GAMM</name>
<dbReference type="GO" id="GO:0042834">
    <property type="term" value="F:peptidoglycan binding"/>
    <property type="evidence" value="ECO:0007669"/>
    <property type="project" value="InterPro"/>
</dbReference>
<dbReference type="Pfam" id="PF05036">
    <property type="entry name" value="SPOR"/>
    <property type="match status" value="1"/>
</dbReference>
<keyword evidence="2" id="KW-0812">Transmembrane</keyword>
<dbReference type="Gene3D" id="3.30.70.1070">
    <property type="entry name" value="Sporulation related repeat"/>
    <property type="match status" value="1"/>
</dbReference>
<keyword evidence="2" id="KW-0472">Membrane</keyword>
<dbReference type="InterPro" id="IPR052521">
    <property type="entry name" value="Cell_div_SPOR-domain"/>
</dbReference>
<keyword evidence="4" id="KW-0132">Cell division</keyword>
<feature type="region of interest" description="Disordered" evidence="1">
    <location>
        <begin position="1"/>
        <end position="21"/>
    </location>
</feature>
<keyword evidence="2" id="KW-1133">Transmembrane helix</keyword>
<reference evidence="5" key="1">
    <citation type="submission" date="2016-10" db="EMBL/GenBank/DDBJ databases">
        <authorList>
            <person name="Varghese N."/>
            <person name="Submissions S."/>
        </authorList>
    </citation>
    <scope>NUCLEOTIDE SEQUENCE [LARGE SCALE GENOMIC DNA]</scope>
    <source>
        <strain evidence="5">DSM 24213</strain>
    </source>
</reference>
<evidence type="ECO:0000256" key="1">
    <source>
        <dbReference type="SAM" id="MobiDB-lite"/>
    </source>
</evidence>
<feature type="region of interest" description="Disordered" evidence="1">
    <location>
        <begin position="93"/>
        <end position="118"/>
    </location>
</feature>
<feature type="region of interest" description="Disordered" evidence="1">
    <location>
        <begin position="53"/>
        <end position="81"/>
    </location>
</feature>
<evidence type="ECO:0000313" key="4">
    <source>
        <dbReference type="EMBL" id="SFM56210.1"/>
    </source>
</evidence>
<dbReference type="InterPro" id="IPR036680">
    <property type="entry name" value="SPOR-like_sf"/>
</dbReference>
<dbReference type="Proteomes" id="UP000243629">
    <property type="component" value="Unassembled WGS sequence"/>
</dbReference>
<dbReference type="PROSITE" id="PS51724">
    <property type="entry name" value="SPOR"/>
    <property type="match status" value="1"/>
</dbReference>
<keyword evidence="4" id="KW-0131">Cell cycle</keyword>